<reference evidence="5" key="1">
    <citation type="submission" date="2022-11" db="UniProtKB">
        <authorList>
            <consortium name="EnsemblMetazoa"/>
        </authorList>
    </citation>
    <scope>IDENTIFICATION</scope>
</reference>
<evidence type="ECO:0000259" key="4">
    <source>
        <dbReference type="PROSITE" id="PS50119"/>
    </source>
</evidence>
<dbReference type="PROSITE" id="PS50119">
    <property type="entry name" value="ZF_BBOX"/>
    <property type="match status" value="1"/>
</dbReference>
<dbReference type="AlphaFoldDB" id="A0A914AR77"/>
<dbReference type="Gene3D" id="2.120.10.30">
    <property type="entry name" value="TolB, C-terminal domain"/>
    <property type="match status" value="1"/>
</dbReference>
<dbReference type="InterPro" id="IPR000315">
    <property type="entry name" value="Znf_B-box"/>
</dbReference>
<dbReference type="EnsemblMetazoa" id="XM_038210016.1">
    <property type="protein sequence ID" value="XP_038065944.1"/>
    <property type="gene ID" value="LOC119736029"/>
</dbReference>
<dbReference type="CDD" id="cd01670">
    <property type="entry name" value="Death"/>
    <property type="match status" value="1"/>
</dbReference>
<dbReference type="Pfam" id="PF00531">
    <property type="entry name" value="Death"/>
    <property type="match status" value="1"/>
</dbReference>
<dbReference type="RefSeq" id="XP_038065944.1">
    <property type="nucleotide sequence ID" value="XM_038210016.1"/>
</dbReference>
<keyword evidence="1" id="KW-0479">Metal-binding</keyword>
<dbReference type="InterPro" id="IPR000488">
    <property type="entry name" value="Death_dom"/>
</dbReference>
<proteinExistence type="predicted"/>
<evidence type="ECO:0000313" key="6">
    <source>
        <dbReference type="Proteomes" id="UP000887568"/>
    </source>
</evidence>
<evidence type="ECO:0008006" key="7">
    <source>
        <dbReference type="Google" id="ProtNLM"/>
    </source>
</evidence>
<keyword evidence="6" id="KW-1185">Reference proteome</keyword>
<dbReference type="InterPro" id="IPR011029">
    <property type="entry name" value="DEATH-like_dom_sf"/>
</dbReference>
<dbReference type="GeneID" id="119736029"/>
<dbReference type="PANTHER" id="PTHR25462:SF296">
    <property type="entry name" value="MEIOTIC P26, ISOFORM F"/>
    <property type="match status" value="1"/>
</dbReference>
<dbReference type="Gene3D" id="3.30.160.60">
    <property type="entry name" value="Classic Zinc Finger"/>
    <property type="match status" value="1"/>
</dbReference>
<dbReference type="GO" id="GO:0008270">
    <property type="term" value="F:zinc ion binding"/>
    <property type="evidence" value="ECO:0007669"/>
    <property type="project" value="UniProtKB-KW"/>
</dbReference>
<dbReference type="InterPro" id="IPR011042">
    <property type="entry name" value="6-blade_b-propeller_TolB-like"/>
</dbReference>
<sequence length="609" mass="69151">MAKRPVKMEMMPRNSARELHGPGMGDLTLRWLASQLGPDWEKVASFLGFTASEIRTFKTDNPLQTEEQAFQAFVKWRQRQPLGEDQTTAVCSALREARRVDLAEQLRERTRQQDLCCRDPSEAEGPRCETHPREVIRFFCETCTVSICHLCTVIDHCKSKHDIAHIGEAARMYRHVLKEIMLPGLGMEIEELERSLKEISRAKRIFIKHFVQTKTELMERFQEAEAEGTLEGKHMVDAMRDLRRQRDWEFGQLEARVSNLLRRKQESRATAWEISKNDQEDRDFLAVYHWIRQRIEHQSSQRPPEVDPGLSCLERFRTSSPDSRYPRPGELDLGGSLELHGDSGRQGVRNRGEETLVMNGARGVAILACREIAVADHFNRRVVICNTEGQPQRVIPVPGNPYDVAASPTSNRIVVVDSTSYVRVFSKDDKLLAEFPTVPRAEVDDTEVDLRSVAVWPDGTILVGDIKRKVWTEHCPTEGVLLRTVPVKTKPYYMSVNNDRVVVSGLKQRARVLDTNGDKVFTIKPTVDGEAVEQLTGVCYASSGIFTTMNNRVKDTGHIHHYDERGAFLGCLDQGLRLPLGIACTAHGRELAVADWDGSVRMYNFNAYA</sequence>
<dbReference type="Pfam" id="PF00643">
    <property type="entry name" value="zf-B_box"/>
    <property type="match status" value="1"/>
</dbReference>
<feature type="domain" description="Death" evidence="3">
    <location>
        <begin position="32"/>
        <end position="110"/>
    </location>
</feature>
<evidence type="ECO:0000259" key="3">
    <source>
        <dbReference type="PROSITE" id="PS50017"/>
    </source>
</evidence>
<dbReference type="SMART" id="SM00005">
    <property type="entry name" value="DEATH"/>
    <property type="match status" value="1"/>
</dbReference>
<evidence type="ECO:0000313" key="5">
    <source>
        <dbReference type="EnsemblMetazoa" id="XP_038065944.1"/>
    </source>
</evidence>
<dbReference type="SMART" id="SM00336">
    <property type="entry name" value="BBOX"/>
    <property type="match status" value="1"/>
</dbReference>
<protein>
    <recommendedName>
        <fullName evidence="7">B box-type domain-containing protein</fullName>
    </recommendedName>
</protein>
<keyword evidence="1" id="KW-0863">Zinc-finger</keyword>
<dbReference type="Proteomes" id="UP000887568">
    <property type="component" value="Unplaced"/>
</dbReference>
<dbReference type="SUPFAM" id="SSF57845">
    <property type="entry name" value="B-box zinc-binding domain"/>
    <property type="match status" value="1"/>
</dbReference>
<dbReference type="OrthoDB" id="6118651at2759"/>
<evidence type="ECO:0000256" key="2">
    <source>
        <dbReference type="SAM" id="MobiDB-lite"/>
    </source>
</evidence>
<dbReference type="Gene3D" id="1.10.533.10">
    <property type="entry name" value="Death Domain, Fas"/>
    <property type="match status" value="1"/>
</dbReference>
<feature type="region of interest" description="Disordered" evidence="2">
    <location>
        <begin position="297"/>
        <end position="348"/>
    </location>
</feature>
<name>A0A914AR77_PATMI</name>
<accession>A0A914AR77</accession>
<dbReference type="OMA" id="ELAVANW"/>
<dbReference type="PANTHER" id="PTHR25462">
    <property type="entry name" value="BONUS, ISOFORM C-RELATED"/>
    <property type="match status" value="1"/>
</dbReference>
<keyword evidence="1" id="KW-0862">Zinc</keyword>
<dbReference type="PROSITE" id="PS50017">
    <property type="entry name" value="DEATH_DOMAIN"/>
    <property type="match status" value="1"/>
</dbReference>
<feature type="domain" description="B box-type" evidence="4">
    <location>
        <begin position="123"/>
        <end position="166"/>
    </location>
</feature>
<dbReference type="SUPFAM" id="SSF47986">
    <property type="entry name" value="DEATH domain"/>
    <property type="match status" value="1"/>
</dbReference>
<dbReference type="InterPro" id="IPR047153">
    <property type="entry name" value="TRIM45/56/19-like"/>
</dbReference>
<evidence type="ECO:0000256" key="1">
    <source>
        <dbReference type="PROSITE-ProRule" id="PRU00024"/>
    </source>
</evidence>
<dbReference type="SUPFAM" id="SSF75011">
    <property type="entry name" value="3-carboxy-cis,cis-mucoante lactonizing enzyme"/>
    <property type="match status" value="1"/>
</dbReference>
<organism evidence="5 6">
    <name type="scientific">Patiria miniata</name>
    <name type="common">Bat star</name>
    <name type="synonym">Asterina miniata</name>
    <dbReference type="NCBI Taxonomy" id="46514"/>
    <lineage>
        <taxon>Eukaryota</taxon>
        <taxon>Metazoa</taxon>
        <taxon>Echinodermata</taxon>
        <taxon>Eleutherozoa</taxon>
        <taxon>Asterozoa</taxon>
        <taxon>Asteroidea</taxon>
        <taxon>Valvatacea</taxon>
        <taxon>Valvatida</taxon>
        <taxon>Asterinidae</taxon>
        <taxon>Patiria</taxon>
    </lineage>
</organism>
<dbReference type="GO" id="GO:0007165">
    <property type="term" value="P:signal transduction"/>
    <property type="evidence" value="ECO:0007669"/>
    <property type="project" value="InterPro"/>
</dbReference>